<reference evidence="2 3" key="1">
    <citation type="submission" date="2017-11" db="EMBL/GenBank/DDBJ databases">
        <title>De novo assembly and phasing of dikaryotic genomes from two isolates of Puccinia coronata f. sp. avenae, the causal agent of oat crown rust.</title>
        <authorList>
            <person name="Miller M.E."/>
            <person name="Zhang Y."/>
            <person name="Omidvar V."/>
            <person name="Sperschneider J."/>
            <person name="Schwessinger B."/>
            <person name="Raley C."/>
            <person name="Palmer J.M."/>
            <person name="Garnica D."/>
            <person name="Upadhyaya N."/>
            <person name="Rathjen J."/>
            <person name="Taylor J.M."/>
            <person name="Park R.F."/>
            <person name="Dodds P.N."/>
            <person name="Hirsch C.D."/>
            <person name="Kianian S.F."/>
            <person name="Figueroa M."/>
        </authorList>
    </citation>
    <scope>NUCLEOTIDE SEQUENCE [LARGE SCALE GENOMIC DNA]</scope>
    <source>
        <strain evidence="2">12NC29</strain>
    </source>
</reference>
<comment type="caution">
    <text evidence="2">The sequence shown here is derived from an EMBL/GenBank/DDBJ whole genome shotgun (WGS) entry which is preliminary data.</text>
</comment>
<keyword evidence="3" id="KW-1185">Reference proteome</keyword>
<feature type="region of interest" description="Disordered" evidence="1">
    <location>
        <begin position="63"/>
        <end position="103"/>
    </location>
</feature>
<dbReference type="EMBL" id="PGCJ01000106">
    <property type="protein sequence ID" value="PLW47991.1"/>
    <property type="molecule type" value="Genomic_DNA"/>
</dbReference>
<dbReference type="AlphaFoldDB" id="A0A2N5VDE4"/>
<organism evidence="2 3">
    <name type="scientific">Puccinia coronata f. sp. avenae</name>
    <dbReference type="NCBI Taxonomy" id="200324"/>
    <lineage>
        <taxon>Eukaryota</taxon>
        <taxon>Fungi</taxon>
        <taxon>Dikarya</taxon>
        <taxon>Basidiomycota</taxon>
        <taxon>Pucciniomycotina</taxon>
        <taxon>Pucciniomycetes</taxon>
        <taxon>Pucciniales</taxon>
        <taxon>Pucciniaceae</taxon>
        <taxon>Puccinia</taxon>
    </lineage>
</organism>
<name>A0A2N5VDE4_9BASI</name>
<accession>A0A2N5VDE4</accession>
<gene>
    <name evidence="2" type="ORF">PCANC_09376</name>
</gene>
<feature type="compositionally biased region" description="Polar residues" evidence="1">
    <location>
        <begin position="73"/>
        <end position="94"/>
    </location>
</feature>
<proteinExistence type="predicted"/>
<protein>
    <submittedName>
        <fullName evidence="2">Uncharacterized protein</fullName>
    </submittedName>
</protein>
<sequence length="103" mass="11062">MESSVGSCWCEAVGGGSSSFFRCRAARLQTIHAALRRLPPACRSISMDYGPLSALPLRRPSNACEASPELSVPSKSVKSRTFGSHTNPSQLGSSKSREHLKLQ</sequence>
<evidence type="ECO:0000313" key="3">
    <source>
        <dbReference type="Proteomes" id="UP000235388"/>
    </source>
</evidence>
<dbReference type="Proteomes" id="UP000235388">
    <property type="component" value="Unassembled WGS sequence"/>
</dbReference>
<evidence type="ECO:0000256" key="1">
    <source>
        <dbReference type="SAM" id="MobiDB-lite"/>
    </source>
</evidence>
<evidence type="ECO:0000313" key="2">
    <source>
        <dbReference type="EMBL" id="PLW47991.1"/>
    </source>
</evidence>